<sequence length="301" mass="32993">MDSLPGLASLPERSVPRESLISEEKVDPAHLVEQYQHLENRINTPPPMSLAAQSAITCGDWPDQAEDAAKLIIFNTQTSRHDENSPKTANLNLAATQRFVLARLQRRIIHAAARFYRGPSRGHLTSDELEQLISEYCNAVRNLDYMRWHASNHAKENDEGDMFYLQSSKHFVRLAMEEGGLVPDHVLPAGQLPVARDHEDPQLPGFPKSVANKEADSEQFLMRLTMASHGGMFVIVPMLIMATVPGKIASLVTTVVAMLAFAVGITFKTQLKADQVLAATAAYAAVLVVFVGTSLSPSNGI</sequence>
<accession>A0AB34KH70</accession>
<dbReference type="GeneID" id="96008200"/>
<dbReference type="EMBL" id="JAAQHG020000027">
    <property type="protein sequence ID" value="KAL1584294.1"/>
    <property type="molecule type" value="Genomic_DNA"/>
</dbReference>
<evidence type="ECO:0000259" key="2">
    <source>
        <dbReference type="Pfam" id="PF20237"/>
    </source>
</evidence>
<feature type="transmembrane region" description="Helical" evidence="1">
    <location>
        <begin position="276"/>
        <end position="295"/>
    </location>
</feature>
<dbReference type="AlphaFoldDB" id="A0AB34KH70"/>
<keyword evidence="1" id="KW-1133">Transmembrane helix</keyword>
<feature type="domain" description="DUF6594" evidence="2">
    <location>
        <begin position="146"/>
        <end position="288"/>
    </location>
</feature>
<feature type="transmembrane region" description="Helical" evidence="1">
    <location>
        <begin position="248"/>
        <end position="267"/>
    </location>
</feature>
<evidence type="ECO:0000313" key="4">
    <source>
        <dbReference type="Proteomes" id="UP000803884"/>
    </source>
</evidence>
<name>A0AB34KH70_9PEZI</name>
<evidence type="ECO:0000256" key="1">
    <source>
        <dbReference type="SAM" id="Phobius"/>
    </source>
</evidence>
<comment type="caution">
    <text evidence="3">The sequence shown here is derived from an EMBL/GenBank/DDBJ whole genome shotgun (WGS) entry which is preliminary data.</text>
</comment>
<dbReference type="RefSeq" id="XP_069227400.1">
    <property type="nucleotide sequence ID" value="XM_069375362.1"/>
</dbReference>
<keyword evidence="1" id="KW-0812">Transmembrane</keyword>
<organism evidence="3 4">
    <name type="scientific">Cladosporium halotolerans</name>
    <dbReference type="NCBI Taxonomy" id="1052096"/>
    <lineage>
        <taxon>Eukaryota</taxon>
        <taxon>Fungi</taxon>
        <taxon>Dikarya</taxon>
        <taxon>Ascomycota</taxon>
        <taxon>Pezizomycotina</taxon>
        <taxon>Dothideomycetes</taxon>
        <taxon>Dothideomycetidae</taxon>
        <taxon>Cladosporiales</taxon>
        <taxon>Cladosporiaceae</taxon>
        <taxon>Cladosporium</taxon>
    </lineage>
</organism>
<evidence type="ECO:0000313" key="3">
    <source>
        <dbReference type="EMBL" id="KAL1584294.1"/>
    </source>
</evidence>
<keyword evidence="4" id="KW-1185">Reference proteome</keyword>
<protein>
    <recommendedName>
        <fullName evidence="2">DUF6594 domain-containing protein</fullName>
    </recommendedName>
</protein>
<dbReference type="Pfam" id="PF20237">
    <property type="entry name" value="DUF6594"/>
    <property type="match status" value="1"/>
</dbReference>
<gene>
    <name evidence="3" type="ORF">WHR41_06757</name>
</gene>
<keyword evidence="1" id="KW-0472">Membrane</keyword>
<dbReference type="InterPro" id="IPR046529">
    <property type="entry name" value="DUF6594"/>
</dbReference>
<proteinExistence type="predicted"/>
<dbReference type="Proteomes" id="UP000803884">
    <property type="component" value="Unassembled WGS sequence"/>
</dbReference>
<reference evidence="3 4" key="1">
    <citation type="journal article" date="2020" name="Microbiol. Resour. Announc.">
        <title>Draft Genome Sequence of a Cladosporium Species Isolated from the Mesophotic Ascidian Didemnum maculosum.</title>
        <authorList>
            <person name="Gioti A."/>
            <person name="Siaperas R."/>
            <person name="Nikolaivits E."/>
            <person name="Le Goff G."/>
            <person name="Ouazzani J."/>
            <person name="Kotoulas G."/>
            <person name="Topakas E."/>
        </authorList>
    </citation>
    <scope>NUCLEOTIDE SEQUENCE [LARGE SCALE GENOMIC DNA]</scope>
    <source>
        <strain evidence="3 4">TM138-S3</strain>
    </source>
</reference>